<keyword evidence="2" id="KW-0053">Apoptosis</keyword>
<evidence type="ECO:0008006" key="6">
    <source>
        <dbReference type="Google" id="ProtNLM"/>
    </source>
</evidence>
<dbReference type="InterPro" id="IPR016024">
    <property type="entry name" value="ARM-type_fold"/>
</dbReference>
<sequence>MEMNEDREVKELVRRAASNPDKSGIQRREALKKLIVCSHSGSPALKILAAGNIPSLFNDFPELEEEAINAIYDLCEDQFPQVRIKGYAAISRISDAQNKWIKRNADVLLQLLQSDEPDEVLVVKKALTEHLDMDPKVTLGVLCDQIVPPDEGVDEEEKQIRDRLRELVLSFLSGEAKRTVIRHAVAGSPSEELLLSSLLTGIPKLNFNTVTVIVKDLLLSLPSYHEHSHRGQALLGMLLEKIKPCLDHDLHSRKPAELTTARPYLQLAGFIVLESKTAFSCDLLQYYCNSLIGKMFLQKLEVDDRLWVIHNLADVLAFCKENPENDERFMPLRSRIVEACPFLLETLLFSNLSQTRSADACQRLLDTCIARKQSSTWTVPPNLVRVLEELDTEIDASSSEDLKRRIQERIRALAPAKPPIVPSNELPVANFSPSDTNVMNSAFTCHVHGNNGHPPQMNRSLLPQRQQATNPLSSHPSYYPANSASRRAFDESQRAPKRRKGGDRVGGLPEPSLLSRLHSSSPPQLAQSFHASLDDDGPPGGEWSIKGAAQATGARFPPRLSAETPSQSLLDRLQDVGSRTFTEDRFISSDPGKRKRGTF</sequence>
<feature type="compositionally biased region" description="Polar residues" evidence="3">
    <location>
        <begin position="465"/>
        <end position="485"/>
    </location>
</feature>
<evidence type="ECO:0000313" key="4">
    <source>
        <dbReference type="EMBL" id="KIK03484.1"/>
    </source>
</evidence>
<feature type="region of interest" description="Disordered" evidence="3">
    <location>
        <begin position="465"/>
        <end position="568"/>
    </location>
</feature>
<dbReference type="GO" id="GO:0006915">
    <property type="term" value="P:apoptotic process"/>
    <property type="evidence" value="ECO:0007669"/>
    <property type="project" value="UniProtKB-KW"/>
</dbReference>
<dbReference type="GO" id="GO:0005634">
    <property type="term" value="C:nucleus"/>
    <property type="evidence" value="ECO:0007669"/>
    <property type="project" value="TreeGrafter"/>
</dbReference>
<name>A0A0C9XPL0_9AGAR</name>
<reference evidence="5" key="2">
    <citation type="submission" date="2015-01" db="EMBL/GenBank/DDBJ databases">
        <title>Evolutionary Origins and Diversification of the Mycorrhizal Mutualists.</title>
        <authorList>
            <consortium name="DOE Joint Genome Institute"/>
            <consortium name="Mycorrhizal Genomics Consortium"/>
            <person name="Kohler A."/>
            <person name="Kuo A."/>
            <person name="Nagy L.G."/>
            <person name="Floudas D."/>
            <person name="Copeland A."/>
            <person name="Barry K.W."/>
            <person name="Cichocki N."/>
            <person name="Veneault-Fourrey C."/>
            <person name="LaButti K."/>
            <person name="Lindquist E.A."/>
            <person name="Lipzen A."/>
            <person name="Lundell T."/>
            <person name="Morin E."/>
            <person name="Murat C."/>
            <person name="Riley R."/>
            <person name="Ohm R."/>
            <person name="Sun H."/>
            <person name="Tunlid A."/>
            <person name="Henrissat B."/>
            <person name="Grigoriev I.V."/>
            <person name="Hibbett D.S."/>
            <person name="Martin F."/>
        </authorList>
    </citation>
    <scope>NUCLEOTIDE SEQUENCE [LARGE SCALE GENOMIC DNA]</scope>
    <source>
        <strain evidence="5">LaAM-08-1</strain>
    </source>
</reference>
<dbReference type="Gene3D" id="1.25.10.10">
    <property type="entry name" value="Leucine-rich Repeat Variant"/>
    <property type="match status" value="1"/>
</dbReference>
<dbReference type="GO" id="GO:0003723">
    <property type="term" value="F:RNA binding"/>
    <property type="evidence" value="ECO:0007669"/>
    <property type="project" value="TreeGrafter"/>
</dbReference>
<dbReference type="PANTHER" id="PTHR12758">
    <property type="entry name" value="APOPTOSIS INHIBITOR 5-RELATED"/>
    <property type="match status" value="1"/>
</dbReference>
<reference evidence="4 5" key="1">
    <citation type="submission" date="2014-04" db="EMBL/GenBank/DDBJ databases">
        <authorList>
            <consortium name="DOE Joint Genome Institute"/>
            <person name="Kuo A."/>
            <person name="Kohler A."/>
            <person name="Nagy L.G."/>
            <person name="Floudas D."/>
            <person name="Copeland A."/>
            <person name="Barry K.W."/>
            <person name="Cichocki N."/>
            <person name="Veneault-Fourrey C."/>
            <person name="LaButti K."/>
            <person name="Lindquist E.A."/>
            <person name="Lipzen A."/>
            <person name="Lundell T."/>
            <person name="Morin E."/>
            <person name="Murat C."/>
            <person name="Sun H."/>
            <person name="Tunlid A."/>
            <person name="Henrissat B."/>
            <person name="Grigoriev I.V."/>
            <person name="Hibbett D.S."/>
            <person name="Martin F."/>
            <person name="Nordberg H.P."/>
            <person name="Cantor M.N."/>
            <person name="Hua S.X."/>
        </authorList>
    </citation>
    <scope>NUCLEOTIDE SEQUENCE [LARGE SCALE GENOMIC DNA]</scope>
    <source>
        <strain evidence="4 5">LaAM-08-1</strain>
    </source>
</reference>
<dbReference type="AlphaFoldDB" id="A0A0C9XPL0"/>
<feature type="region of interest" description="Disordered" evidence="3">
    <location>
        <begin position="580"/>
        <end position="599"/>
    </location>
</feature>
<dbReference type="Pfam" id="PF05918">
    <property type="entry name" value="API5"/>
    <property type="match status" value="1"/>
</dbReference>
<evidence type="ECO:0000256" key="2">
    <source>
        <dbReference type="ARBA" id="ARBA00022703"/>
    </source>
</evidence>
<protein>
    <recommendedName>
        <fullName evidence="6">Apoptosis inhibitor 5</fullName>
    </recommendedName>
</protein>
<organism evidence="4 5">
    <name type="scientific">Laccaria amethystina LaAM-08-1</name>
    <dbReference type="NCBI Taxonomy" id="1095629"/>
    <lineage>
        <taxon>Eukaryota</taxon>
        <taxon>Fungi</taxon>
        <taxon>Dikarya</taxon>
        <taxon>Basidiomycota</taxon>
        <taxon>Agaricomycotina</taxon>
        <taxon>Agaricomycetes</taxon>
        <taxon>Agaricomycetidae</taxon>
        <taxon>Agaricales</taxon>
        <taxon>Agaricineae</taxon>
        <taxon>Hydnangiaceae</taxon>
        <taxon>Laccaria</taxon>
    </lineage>
</organism>
<dbReference type="GO" id="GO:0043066">
    <property type="term" value="P:negative regulation of apoptotic process"/>
    <property type="evidence" value="ECO:0007669"/>
    <property type="project" value="TreeGrafter"/>
</dbReference>
<feature type="compositionally biased region" description="Low complexity" evidence="3">
    <location>
        <begin position="508"/>
        <end position="525"/>
    </location>
</feature>
<dbReference type="HOGENOM" id="CLU_015163_0_0_1"/>
<dbReference type="InterPro" id="IPR008383">
    <property type="entry name" value="API5"/>
</dbReference>
<dbReference type="SUPFAM" id="SSF48371">
    <property type="entry name" value="ARM repeat"/>
    <property type="match status" value="1"/>
</dbReference>
<proteinExistence type="inferred from homology"/>
<feature type="compositionally biased region" description="Basic and acidic residues" evidence="3">
    <location>
        <begin position="1"/>
        <end position="14"/>
    </location>
</feature>
<keyword evidence="5" id="KW-1185">Reference proteome</keyword>
<dbReference type="OrthoDB" id="19224at2759"/>
<dbReference type="EMBL" id="KN838579">
    <property type="protein sequence ID" value="KIK03484.1"/>
    <property type="molecule type" value="Genomic_DNA"/>
</dbReference>
<dbReference type="PANTHER" id="PTHR12758:SF19">
    <property type="entry name" value="APOPTOSIS INHIBITOR 5"/>
    <property type="match status" value="1"/>
</dbReference>
<dbReference type="Proteomes" id="UP000054477">
    <property type="component" value="Unassembled WGS sequence"/>
</dbReference>
<evidence type="ECO:0000313" key="5">
    <source>
        <dbReference type="Proteomes" id="UP000054477"/>
    </source>
</evidence>
<evidence type="ECO:0000256" key="1">
    <source>
        <dbReference type="ARBA" id="ARBA00009515"/>
    </source>
</evidence>
<accession>A0A0C9XPL0</accession>
<dbReference type="InterPro" id="IPR011989">
    <property type="entry name" value="ARM-like"/>
</dbReference>
<comment type="similarity">
    <text evidence="1">Belongs to the API5 family.</text>
</comment>
<dbReference type="STRING" id="1095629.A0A0C9XPL0"/>
<gene>
    <name evidence="4" type="ORF">K443DRAFT_676666</name>
</gene>
<feature type="region of interest" description="Disordered" evidence="3">
    <location>
        <begin position="1"/>
        <end position="21"/>
    </location>
</feature>
<evidence type="ECO:0000256" key="3">
    <source>
        <dbReference type="SAM" id="MobiDB-lite"/>
    </source>
</evidence>